<dbReference type="EMBL" id="CP015243">
    <property type="protein sequence ID" value="ANF57285.1"/>
    <property type="molecule type" value="Genomic_DNA"/>
</dbReference>
<sequence length="126" mass="13636">MPPARPRRLASLGYKIFGLCALGLAIIGAFLPVMPTVPFLLVAAWAFERGSPRLDAWLRQHPTFGPLLRDWRERGAIPRYAKLIAVVSMAASLVLMWFGGAPLLVVLAVGAILLAVSSYLLSRPSA</sequence>
<keyword evidence="4" id="KW-1185">Reference proteome</keyword>
<dbReference type="PIRSF" id="PIRSF016789">
    <property type="entry name" value="DUF454"/>
    <property type="match status" value="1"/>
</dbReference>
<dbReference type="PANTHER" id="PTHR35813">
    <property type="entry name" value="INNER MEMBRANE PROTEIN YBAN"/>
    <property type="match status" value="1"/>
</dbReference>
<dbReference type="InterPro" id="IPR007401">
    <property type="entry name" value="DUF454"/>
</dbReference>
<feature type="transmembrane region" description="Helical" evidence="2">
    <location>
        <begin position="104"/>
        <end position="122"/>
    </location>
</feature>
<keyword evidence="1 2" id="KW-0472">Membrane</keyword>
<dbReference type="RefSeq" id="WP_064122241.1">
    <property type="nucleotide sequence ID" value="NZ_CP015243.1"/>
</dbReference>
<keyword evidence="2" id="KW-0812">Transmembrane</keyword>
<organism evidence="3 4">
    <name type="scientific">Halotalea alkalilenta</name>
    <dbReference type="NCBI Taxonomy" id="376489"/>
    <lineage>
        <taxon>Bacteria</taxon>
        <taxon>Pseudomonadati</taxon>
        <taxon>Pseudomonadota</taxon>
        <taxon>Gammaproteobacteria</taxon>
        <taxon>Oceanospirillales</taxon>
        <taxon>Halomonadaceae</taxon>
        <taxon>Halotalea</taxon>
    </lineage>
</organism>
<evidence type="ECO:0000256" key="1">
    <source>
        <dbReference type="PIRNR" id="PIRNR016789"/>
    </source>
</evidence>
<accession>A0A172YE90</accession>
<protein>
    <recommendedName>
        <fullName evidence="1">Inner membrane protein</fullName>
    </recommendedName>
</protein>
<dbReference type="Pfam" id="PF04304">
    <property type="entry name" value="DUF454"/>
    <property type="match status" value="1"/>
</dbReference>
<dbReference type="Proteomes" id="UP000077875">
    <property type="component" value="Chromosome"/>
</dbReference>
<gene>
    <name evidence="3" type="ORF">A5892_07265</name>
</gene>
<dbReference type="STRING" id="376489.A5892_07265"/>
<dbReference type="GO" id="GO:0005886">
    <property type="term" value="C:plasma membrane"/>
    <property type="evidence" value="ECO:0007669"/>
    <property type="project" value="UniProtKB-SubCell"/>
</dbReference>
<evidence type="ECO:0000313" key="4">
    <source>
        <dbReference type="Proteomes" id="UP000077875"/>
    </source>
</evidence>
<evidence type="ECO:0000256" key="2">
    <source>
        <dbReference type="SAM" id="Phobius"/>
    </source>
</evidence>
<dbReference type="PANTHER" id="PTHR35813:SF1">
    <property type="entry name" value="INNER MEMBRANE PROTEIN YBAN"/>
    <property type="match status" value="1"/>
</dbReference>
<reference evidence="3 4" key="1">
    <citation type="submission" date="2016-04" db="EMBL/GenBank/DDBJ databases">
        <title>Complete Genome Sequence of Halotalea alkalilenta IHB B 13600.</title>
        <authorList>
            <person name="Swarnkar M.K."/>
            <person name="Sharma A."/>
            <person name="Kaushal K."/>
            <person name="Soni R."/>
            <person name="Rana S."/>
            <person name="Singh A.K."/>
            <person name="Gulati A."/>
        </authorList>
    </citation>
    <scope>NUCLEOTIDE SEQUENCE [LARGE SCALE GENOMIC DNA]</scope>
    <source>
        <strain evidence="3 4">IHB B 13600</strain>
    </source>
</reference>
<keyword evidence="1" id="KW-0997">Cell inner membrane</keyword>
<name>A0A172YE90_9GAMM</name>
<keyword evidence="2" id="KW-1133">Transmembrane helix</keyword>
<dbReference type="AlphaFoldDB" id="A0A172YE90"/>
<dbReference type="KEGG" id="haa:A5892_07265"/>
<evidence type="ECO:0000313" key="3">
    <source>
        <dbReference type="EMBL" id="ANF57285.1"/>
    </source>
</evidence>
<keyword evidence="1" id="KW-1003">Cell membrane</keyword>
<comment type="subcellular location">
    <subcellularLocation>
        <location evidence="1">Cell inner membrane</location>
        <topology evidence="1">Multi-pass membrane protein</topology>
    </subcellularLocation>
</comment>
<proteinExistence type="predicted"/>
<feature type="transmembrane region" description="Helical" evidence="2">
    <location>
        <begin position="16"/>
        <end position="47"/>
    </location>
</feature>